<organism evidence="6 7">
    <name type="scientific">Morchella conica CCBAS932</name>
    <dbReference type="NCBI Taxonomy" id="1392247"/>
    <lineage>
        <taxon>Eukaryota</taxon>
        <taxon>Fungi</taxon>
        <taxon>Dikarya</taxon>
        <taxon>Ascomycota</taxon>
        <taxon>Pezizomycotina</taxon>
        <taxon>Pezizomycetes</taxon>
        <taxon>Pezizales</taxon>
        <taxon>Morchellaceae</taxon>
        <taxon>Morchella</taxon>
    </lineage>
</organism>
<dbReference type="FunCoup" id="A0A3N4KL31">
    <property type="interactions" value="18"/>
</dbReference>
<dbReference type="InParanoid" id="A0A3N4KL31"/>
<reference evidence="6 7" key="1">
    <citation type="journal article" date="2018" name="Nat. Ecol. Evol.">
        <title>Pezizomycetes genomes reveal the molecular basis of ectomycorrhizal truffle lifestyle.</title>
        <authorList>
            <person name="Murat C."/>
            <person name="Payen T."/>
            <person name="Noel B."/>
            <person name="Kuo A."/>
            <person name="Morin E."/>
            <person name="Chen J."/>
            <person name="Kohler A."/>
            <person name="Krizsan K."/>
            <person name="Balestrini R."/>
            <person name="Da Silva C."/>
            <person name="Montanini B."/>
            <person name="Hainaut M."/>
            <person name="Levati E."/>
            <person name="Barry K.W."/>
            <person name="Belfiori B."/>
            <person name="Cichocki N."/>
            <person name="Clum A."/>
            <person name="Dockter R.B."/>
            <person name="Fauchery L."/>
            <person name="Guy J."/>
            <person name="Iotti M."/>
            <person name="Le Tacon F."/>
            <person name="Lindquist E.A."/>
            <person name="Lipzen A."/>
            <person name="Malagnac F."/>
            <person name="Mello A."/>
            <person name="Molinier V."/>
            <person name="Miyauchi S."/>
            <person name="Poulain J."/>
            <person name="Riccioni C."/>
            <person name="Rubini A."/>
            <person name="Sitrit Y."/>
            <person name="Splivallo R."/>
            <person name="Traeger S."/>
            <person name="Wang M."/>
            <person name="Zifcakova L."/>
            <person name="Wipf D."/>
            <person name="Zambonelli A."/>
            <person name="Paolocci F."/>
            <person name="Nowrousian M."/>
            <person name="Ottonello S."/>
            <person name="Baldrian P."/>
            <person name="Spatafora J.W."/>
            <person name="Henrissat B."/>
            <person name="Nagy L.G."/>
            <person name="Aury J.M."/>
            <person name="Wincker P."/>
            <person name="Grigoriev I.V."/>
            <person name="Bonfante P."/>
            <person name="Martin F.M."/>
        </authorList>
    </citation>
    <scope>NUCLEOTIDE SEQUENCE [LARGE SCALE GENOMIC DNA]</scope>
    <source>
        <strain evidence="6 7">CCBAS932</strain>
    </source>
</reference>
<proteinExistence type="predicted"/>
<dbReference type="STRING" id="1392247.A0A3N4KL31"/>
<accession>A0A3N4KL31</accession>
<dbReference type="EMBL" id="ML119137">
    <property type="protein sequence ID" value="RPB11240.1"/>
    <property type="molecule type" value="Genomic_DNA"/>
</dbReference>
<evidence type="ECO:0000256" key="5">
    <source>
        <dbReference type="SAM" id="Phobius"/>
    </source>
</evidence>
<name>A0A3N4KL31_9PEZI</name>
<keyword evidence="4 5" id="KW-0472">Membrane</keyword>
<dbReference type="GO" id="GO:0044183">
    <property type="term" value="F:protein folding chaperone"/>
    <property type="evidence" value="ECO:0007669"/>
    <property type="project" value="InterPro"/>
</dbReference>
<evidence type="ECO:0000256" key="4">
    <source>
        <dbReference type="ARBA" id="ARBA00023136"/>
    </source>
</evidence>
<dbReference type="OrthoDB" id="284718at2759"/>
<evidence type="ECO:0000256" key="2">
    <source>
        <dbReference type="ARBA" id="ARBA00022692"/>
    </source>
</evidence>
<sequence>MSKTLKDQRRADLIIPYVPTEPKAEENDITSTIGSTLPMAAMFTRNKMIGWTAVVFAIQGWLSETPGQVASGKQPAYFSVGMSVMALAMSYLPLFIPSMGKAASSTAPAPPAPAA</sequence>
<dbReference type="PANTHER" id="PTHR28038">
    <property type="entry name" value="ADL329WP"/>
    <property type="match status" value="1"/>
</dbReference>
<dbReference type="GO" id="GO:0045048">
    <property type="term" value="P:protein insertion into ER membrane"/>
    <property type="evidence" value="ECO:0007669"/>
    <property type="project" value="InterPro"/>
</dbReference>
<protein>
    <submittedName>
        <fullName evidence="6">Uncharacterized protein</fullName>
    </submittedName>
</protein>
<dbReference type="InterPro" id="IPR005351">
    <property type="entry name" value="ASTER"/>
</dbReference>
<dbReference type="PANTHER" id="PTHR28038:SF1">
    <property type="entry name" value="ADL329WP"/>
    <property type="match status" value="1"/>
</dbReference>
<dbReference type="GO" id="GO:0005789">
    <property type="term" value="C:endoplasmic reticulum membrane"/>
    <property type="evidence" value="ECO:0007669"/>
    <property type="project" value="InterPro"/>
</dbReference>
<evidence type="ECO:0000256" key="3">
    <source>
        <dbReference type="ARBA" id="ARBA00022989"/>
    </source>
</evidence>
<comment type="subcellular location">
    <subcellularLocation>
        <location evidence="1">Membrane</location>
    </subcellularLocation>
</comment>
<evidence type="ECO:0000256" key="1">
    <source>
        <dbReference type="ARBA" id="ARBA00004370"/>
    </source>
</evidence>
<gene>
    <name evidence="6" type="ORF">P167DRAFT_536969</name>
</gene>
<keyword evidence="2 5" id="KW-0812">Transmembrane</keyword>
<dbReference type="Proteomes" id="UP000277580">
    <property type="component" value="Unassembled WGS sequence"/>
</dbReference>
<keyword evidence="7" id="KW-1185">Reference proteome</keyword>
<feature type="transmembrane region" description="Helical" evidence="5">
    <location>
        <begin position="76"/>
        <end position="96"/>
    </location>
</feature>
<dbReference type="AlphaFoldDB" id="A0A3N4KL31"/>
<evidence type="ECO:0000313" key="6">
    <source>
        <dbReference type="EMBL" id="RPB11240.1"/>
    </source>
</evidence>
<evidence type="ECO:0000313" key="7">
    <source>
        <dbReference type="Proteomes" id="UP000277580"/>
    </source>
</evidence>
<dbReference type="Pfam" id="PF03669">
    <property type="entry name" value="ASTER"/>
    <property type="match status" value="1"/>
</dbReference>
<keyword evidence="3 5" id="KW-1133">Transmembrane helix</keyword>